<reference evidence="1" key="1">
    <citation type="thesis" date="2020" institute="ProQuest LLC" country="789 East Eisenhower Parkway, Ann Arbor, MI, USA">
        <title>Comparative Genomics and Chromosome Evolution.</title>
        <authorList>
            <person name="Mudd A.B."/>
        </authorList>
    </citation>
    <scope>NUCLEOTIDE SEQUENCE</scope>
    <source>
        <strain evidence="1">237g6f4</strain>
        <tissue evidence="1">Blood</tissue>
    </source>
</reference>
<comment type="caution">
    <text evidence="1">The sequence shown here is derived from an EMBL/GenBank/DDBJ whole genome shotgun (WGS) entry which is preliminary data.</text>
</comment>
<dbReference type="EMBL" id="WNYA01000006">
    <property type="protein sequence ID" value="KAG8569320.1"/>
    <property type="molecule type" value="Genomic_DNA"/>
</dbReference>
<keyword evidence="2" id="KW-1185">Reference proteome</keyword>
<gene>
    <name evidence="1" type="ORF">GDO81_014365</name>
</gene>
<accession>A0AAV7B9R3</accession>
<evidence type="ECO:0000313" key="2">
    <source>
        <dbReference type="Proteomes" id="UP000824782"/>
    </source>
</evidence>
<organism evidence="1 2">
    <name type="scientific">Engystomops pustulosus</name>
    <name type="common">Tungara frog</name>
    <name type="synonym">Physalaemus pustulosus</name>
    <dbReference type="NCBI Taxonomy" id="76066"/>
    <lineage>
        <taxon>Eukaryota</taxon>
        <taxon>Metazoa</taxon>
        <taxon>Chordata</taxon>
        <taxon>Craniata</taxon>
        <taxon>Vertebrata</taxon>
        <taxon>Euteleostomi</taxon>
        <taxon>Amphibia</taxon>
        <taxon>Batrachia</taxon>
        <taxon>Anura</taxon>
        <taxon>Neobatrachia</taxon>
        <taxon>Hyloidea</taxon>
        <taxon>Leptodactylidae</taxon>
        <taxon>Leiuperinae</taxon>
        <taxon>Engystomops</taxon>
    </lineage>
</organism>
<dbReference type="Proteomes" id="UP000824782">
    <property type="component" value="Unassembled WGS sequence"/>
</dbReference>
<dbReference type="AlphaFoldDB" id="A0AAV7B9R3"/>
<evidence type="ECO:0000313" key="1">
    <source>
        <dbReference type="EMBL" id="KAG8569320.1"/>
    </source>
</evidence>
<name>A0AAV7B9R3_ENGPU</name>
<protein>
    <submittedName>
        <fullName evidence="1">Uncharacterized protein</fullName>
    </submittedName>
</protein>
<sequence>MGVWGRYKNGHSSRWLVLGQIVSLFGSRYFYPCKLSCLRPPPSFWRLLEFVLFIVSIRFFRFCLSQVPVSPPPPLSVLSQVGC</sequence>
<proteinExistence type="predicted"/>